<dbReference type="GO" id="GO:0003677">
    <property type="term" value="F:DNA binding"/>
    <property type="evidence" value="ECO:0007669"/>
    <property type="project" value="InterPro"/>
</dbReference>
<dbReference type="InterPro" id="IPR025997">
    <property type="entry name" value="SBP_2_dom"/>
</dbReference>
<name>A0A372ILM5_9BACT</name>
<gene>
    <name evidence="5" type="ORF">D0Y96_15115</name>
</gene>
<dbReference type="SMART" id="SM00346">
    <property type="entry name" value="HTH_ICLR"/>
    <property type="match status" value="1"/>
</dbReference>
<evidence type="ECO:0000256" key="2">
    <source>
        <dbReference type="ARBA" id="ARBA00007639"/>
    </source>
</evidence>
<dbReference type="PANTHER" id="PTHR46847:SF1">
    <property type="entry name" value="D-ALLOSE-BINDING PERIPLASMIC PROTEIN-RELATED"/>
    <property type="match status" value="1"/>
</dbReference>
<dbReference type="SUPFAM" id="SSF46785">
    <property type="entry name" value="Winged helix' DNA-binding domain"/>
    <property type="match status" value="1"/>
</dbReference>
<comment type="similarity">
    <text evidence="2">Belongs to the bacterial solute-binding protein 2 family.</text>
</comment>
<dbReference type="SUPFAM" id="SSF53822">
    <property type="entry name" value="Periplasmic binding protein-like I"/>
    <property type="match status" value="1"/>
</dbReference>
<comment type="caution">
    <text evidence="5">The sequence shown here is derived from an EMBL/GenBank/DDBJ whole genome shotgun (WGS) entry which is preliminary data.</text>
</comment>
<dbReference type="PANTHER" id="PTHR46847">
    <property type="entry name" value="D-ALLOSE-BINDING PERIPLASMIC PROTEIN-RELATED"/>
    <property type="match status" value="1"/>
</dbReference>
<dbReference type="EMBL" id="QVQT01000005">
    <property type="protein sequence ID" value="RFU15775.1"/>
    <property type="molecule type" value="Genomic_DNA"/>
</dbReference>
<feature type="domain" description="HTH iclR-type" evidence="4">
    <location>
        <begin position="24"/>
        <end position="84"/>
    </location>
</feature>
<dbReference type="PROSITE" id="PS51077">
    <property type="entry name" value="HTH_ICLR"/>
    <property type="match status" value="1"/>
</dbReference>
<comment type="subcellular location">
    <subcellularLocation>
        <location evidence="1">Cell envelope</location>
    </subcellularLocation>
</comment>
<evidence type="ECO:0000259" key="4">
    <source>
        <dbReference type="PROSITE" id="PS51077"/>
    </source>
</evidence>
<evidence type="ECO:0000313" key="5">
    <source>
        <dbReference type="EMBL" id="RFU15775.1"/>
    </source>
</evidence>
<evidence type="ECO:0000313" key="6">
    <source>
        <dbReference type="Proteomes" id="UP000264702"/>
    </source>
</evidence>
<dbReference type="Pfam" id="PF09339">
    <property type="entry name" value="HTH_IclR"/>
    <property type="match status" value="1"/>
</dbReference>
<dbReference type="GO" id="GO:0006355">
    <property type="term" value="P:regulation of DNA-templated transcription"/>
    <property type="evidence" value="ECO:0007669"/>
    <property type="project" value="InterPro"/>
</dbReference>
<dbReference type="RefSeq" id="WP_117301505.1">
    <property type="nucleotide sequence ID" value="NZ_QVQT02000005.1"/>
</dbReference>
<keyword evidence="3" id="KW-0732">Signal</keyword>
<evidence type="ECO:0000256" key="1">
    <source>
        <dbReference type="ARBA" id="ARBA00004196"/>
    </source>
</evidence>
<proteinExistence type="inferred from homology"/>
<dbReference type="InterPro" id="IPR036388">
    <property type="entry name" value="WH-like_DNA-bd_sf"/>
</dbReference>
<dbReference type="InterPro" id="IPR036390">
    <property type="entry name" value="WH_DNA-bd_sf"/>
</dbReference>
<dbReference type="OrthoDB" id="128033at2"/>
<evidence type="ECO:0000256" key="3">
    <source>
        <dbReference type="ARBA" id="ARBA00022729"/>
    </source>
</evidence>
<dbReference type="InterPro" id="IPR005471">
    <property type="entry name" value="Tscrpt_reg_IclR_N"/>
</dbReference>
<dbReference type="AlphaFoldDB" id="A0A372ILM5"/>
<sequence length="383" mass="41911">MTAIKNKPDAMNQDNSRRVDKYWIPIVARTIDLLDCFGAATKPLTLEEVVKSTGIPHTTAYRILHTLVLRDYLNRSGRQYRLNQLRRRLKFGFANLSKHVSLAVEIEESLKAATSAAGIDLVVWDNDRSADKAIQNAREMAVSKVDLAIEFQLFENVAPVISDIFSRSEIPLISLVNPHHGTVYFGVNNYRAGFAAGTALADFALRHWKSQIDALLLLESPRAGRTIQSRLVGAIQGIQERLGPLPEKDVHHLDGGGDRATSKSAVAGFMKSKGKKRILIVGINDESAIGAIEAADQARYGTELAVVGHGGSMEILDIAADPDSPCIGTVCFHPERYGPDLLNFALPIVRGRSAPVVHYVPHEFMGKEALIRRGHAPATARST</sequence>
<organism evidence="5 6">
    <name type="scientific">Paracidobacterium acidisoli</name>
    <dbReference type="NCBI Taxonomy" id="2303751"/>
    <lineage>
        <taxon>Bacteria</taxon>
        <taxon>Pseudomonadati</taxon>
        <taxon>Acidobacteriota</taxon>
        <taxon>Terriglobia</taxon>
        <taxon>Terriglobales</taxon>
        <taxon>Acidobacteriaceae</taxon>
        <taxon>Paracidobacterium</taxon>
    </lineage>
</organism>
<dbReference type="Gene3D" id="1.10.10.10">
    <property type="entry name" value="Winged helix-like DNA-binding domain superfamily/Winged helix DNA-binding domain"/>
    <property type="match status" value="1"/>
</dbReference>
<reference evidence="5 6" key="1">
    <citation type="submission" date="2018-08" db="EMBL/GenBank/DDBJ databases">
        <title>Acidipila sp. 4G-K13, an acidobacterium isolated from forest soil.</title>
        <authorList>
            <person name="Gao Z.-H."/>
            <person name="Qiu L.-H."/>
        </authorList>
    </citation>
    <scope>NUCLEOTIDE SEQUENCE [LARGE SCALE GENOMIC DNA]</scope>
    <source>
        <strain evidence="5 6">4G-K13</strain>
    </source>
</reference>
<dbReference type="Gene3D" id="3.40.50.2300">
    <property type="match status" value="2"/>
</dbReference>
<dbReference type="Proteomes" id="UP000264702">
    <property type="component" value="Unassembled WGS sequence"/>
</dbReference>
<dbReference type="GO" id="GO:0030313">
    <property type="term" value="C:cell envelope"/>
    <property type="evidence" value="ECO:0007669"/>
    <property type="project" value="UniProtKB-SubCell"/>
</dbReference>
<dbReference type="GO" id="GO:0030246">
    <property type="term" value="F:carbohydrate binding"/>
    <property type="evidence" value="ECO:0007669"/>
    <property type="project" value="UniProtKB-ARBA"/>
</dbReference>
<protein>
    <recommendedName>
        <fullName evidence="4">HTH iclR-type domain-containing protein</fullName>
    </recommendedName>
</protein>
<dbReference type="InterPro" id="IPR028082">
    <property type="entry name" value="Peripla_BP_I"/>
</dbReference>
<keyword evidence="6" id="KW-1185">Reference proteome</keyword>
<accession>A0A372ILM5</accession>
<dbReference type="Pfam" id="PF13407">
    <property type="entry name" value="Peripla_BP_4"/>
    <property type="match status" value="1"/>
</dbReference>